<protein>
    <submittedName>
        <fullName evidence="1">Uncharacterized protein</fullName>
    </submittedName>
</protein>
<dbReference type="AlphaFoldDB" id="M7ZXV9"/>
<reference evidence="1" key="1">
    <citation type="journal article" date="2013" name="Nature">
        <title>Draft genome of the wheat A-genome progenitor Triticum urartu.</title>
        <authorList>
            <person name="Ling H.Q."/>
            <person name="Zhao S."/>
            <person name="Liu D."/>
            <person name="Wang J."/>
            <person name="Sun H."/>
            <person name="Zhang C."/>
            <person name="Fan H."/>
            <person name="Li D."/>
            <person name="Dong L."/>
            <person name="Tao Y."/>
            <person name="Gao C."/>
            <person name="Wu H."/>
            <person name="Li Y."/>
            <person name="Cui Y."/>
            <person name="Guo X."/>
            <person name="Zheng S."/>
            <person name="Wang B."/>
            <person name="Yu K."/>
            <person name="Liang Q."/>
            <person name="Yang W."/>
            <person name="Lou X."/>
            <person name="Chen J."/>
            <person name="Feng M."/>
            <person name="Jian J."/>
            <person name="Zhang X."/>
            <person name="Luo G."/>
            <person name="Jiang Y."/>
            <person name="Liu J."/>
            <person name="Wang Z."/>
            <person name="Sha Y."/>
            <person name="Zhang B."/>
            <person name="Wu H."/>
            <person name="Tang D."/>
            <person name="Shen Q."/>
            <person name="Xue P."/>
            <person name="Zou S."/>
            <person name="Wang X."/>
            <person name="Liu X."/>
            <person name="Wang F."/>
            <person name="Yang Y."/>
            <person name="An X."/>
            <person name="Dong Z."/>
            <person name="Zhang K."/>
            <person name="Zhang X."/>
            <person name="Luo M.C."/>
            <person name="Dvorak J."/>
            <person name="Tong Y."/>
            <person name="Wang J."/>
            <person name="Yang H."/>
            <person name="Li Z."/>
            <person name="Wang D."/>
            <person name="Zhang A."/>
            <person name="Wang J."/>
        </authorList>
    </citation>
    <scope>NUCLEOTIDE SEQUENCE</scope>
</reference>
<gene>
    <name evidence="1" type="ORF">TRIUR3_33590</name>
</gene>
<accession>M7ZXV9</accession>
<organism evidence="1">
    <name type="scientific">Triticum urartu</name>
    <name type="common">Red wild einkorn</name>
    <name type="synonym">Crithodium urartu</name>
    <dbReference type="NCBI Taxonomy" id="4572"/>
    <lineage>
        <taxon>Eukaryota</taxon>
        <taxon>Viridiplantae</taxon>
        <taxon>Streptophyta</taxon>
        <taxon>Embryophyta</taxon>
        <taxon>Tracheophyta</taxon>
        <taxon>Spermatophyta</taxon>
        <taxon>Magnoliopsida</taxon>
        <taxon>Liliopsida</taxon>
        <taxon>Poales</taxon>
        <taxon>Poaceae</taxon>
        <taxon>BOP clade</taxon>
        <taxon>Pooideae</taxon>
        <taxon>Triticodae</taxon>
        <taxon>Triticeae</taxon>
        <taxon>Triticinae</taxon>
        <taxon>Triticum</taxon>
    </lineage>
</organism>
<name>M7ZXV9_TRIUA</name>
<dbReference type="EMBL" id="KD148177">
    <property type="protein sequence ID" value="EMS57225.1"/>
    <property type="molecule type" value="Genomic_DNA"/>
</dbReference>
<proteinExistence type="predicted"/>
<dbReference type="Pfam" id="PF07893">
    <property type="entry name" value="DUF1668"/>
    <property type="match status" value="2"/>
</dbReference>
<sequence>MPNLHAPKVDPLAISIPRPGGGEGSLYMIERLLCPGKSFQFEALVSGQHYNESHPCRTWQWQRPEPGLIWADNYLPEEWHHSGLSNPAKMVSLGSGRFCIIRFLETLLPSLDTEQIFVDKQYAVFTGLEVVLTGKVNANGNGNSNGNRLRMA</sequence>
<dbReference type="InterPro" id="IPR012871">
    <property type="entry name" value="DUF1668_ORYSA"/>
</dbReference>
<evidence type="ECO:0000313" key="1">
    <source>
        <dbReference type="EMBL" id="EMS57225.1"/>
    </source>
</evidence>